<comment type="caution">
    <text evidence="3">The sequence shown here is derived from an EMBL/GenBank/DDBJ whole genome shotgun (WGS) entry which is preliminary data.</text>
</comment>
<dbReference type="EMBL" id="LRGB01001579">
    <property type="protein sequence ID" value="KZS11586.1"/>
    <property type="molecule type" value="Genomic_DNA"/>
</dbReference>
<evidence type="ECO:0000259" key="2">
    <source>
        <dbReference type="PROSITE" id="PS51038"/>
    </source>
</evidence>
<dbReference type="InterPro" id="IPR043151">
    <property type="entry name" value="BAH_sf"/>
</dbReference>
<feature type="compositionally biased region" description="Low complexity" evidence="1">
    <location>
        <begin position="1418"/>
        <end position="1428"/>
    </location>
</feature>
<feature type="compositionally biased region" description="Basic residues" evidence="1">
    <location>
        <begin position="307"/>
        <end position="325"/>
    </location>
</feature>
<feature type="compositionally biased region" description="Polar residues" evidence="1">
    <location>
        <begin position="114"/>
        <end position="128"/>
    </location>
</feature>
<dbReference type="GO" id="GO:0045892">
    <property type="term" value="P:negative regulation of DNA-templated transcription"/>
    <property type="evidence" value="ECO:0007669"/>
    <property type="project" value="TreeGrafter"/>
</dbReference>
<dbReference type="GO" id="GO:0005677">
    <property type="term" value="C:chromatin silencing complex"/>
    <property type="evidence" value="ECO:0007669"/>
    <property type="project" value="TreeGrafter"/>
</dbReference>
<name>A0A164UQP7_9CRUS</name>
<dbReference type="PROSITE" id="PS51038">
    <property type="entry name" value="BAH"/>
    <property type="match status" value="1"/>
</dbReference>
<dbReference type="Proteomes" id="UP000076858">
    <property type="component" value="Unassembled WGS sequence"/>
</dbReference>
<feature type="compositionally biased region" description="Low complexity" evidence="1">
    <location>
        <begin position="716"/>
        <end position="728"/>
    </location>
</feature>
<feature type="compositionally biased region" description="Polar residues" evidence="1">
    <location>
        <begin position="625"/>
        <end position="642"/>
    </location>
</feature>
<feature type="compositionally biased region" description="Basic residues" evidence="1">
    <location>
        <begin position="540"/>
        <end position="555"/>
    </location>
</feature>
<feature type="compositionally biased region" description="Basic and acidic residues" evidence="1">
    <location>
        <begin position="1163"/>
        <end position="1176"/>
    </location>
</feature>
<dbReference type="Gene3D" id="2.30.30.490">
    <property type="match status" value="1"/>
</dbReference>
<dbReference type="SMART" id="SM00439">
    <property type="entry name" value="BAH"/>
    <property type="match status" value="1"/>
</dbReference>
<dbReference type="InterPro" id="IPR001025">
    <property type="entry name" value="BAH_dom"/>
</dbReference>
<feature type="region of interest" description="Disordered" evidence="1">
    <location>
        <begin position="1148"/>
        <end position="1219"/>
    </location>
</feature>
<feature type="compositionally biased region" description="Low complexity" evidence="1">
    <location>
        <begin position="382"/>
        <end position="404"/>
    </location>
</feature>
<dbReference type="PANTHER" id="PTHR46576">
    <property type="entry name" value="BROMO ADJACENT HOMOLOGY DOMAIN-CONTAINING 1 PROTEIN"/>
    <property type="match status" value="1"/>
</dbReference>
<keyword evidence="4" id="KW-1185">Reference proteome</keyword>
<dbReference type="STRING" id="35525.A0A164UQP7"/>
<feature type="region of interest" description="Disordered" evidence="1">
    <location>
        <begin position="378"/>
        <end position="464"/>
    </location>
</feature>
<feature type="region of interest" description="Disordered" evidence="1">
    <location>
        <begin position="716"/>
        <end position="807"/>
    </location>
</feature>
<evidence type="ECO:0000256" key="1">
    <source>
        <dbReference type="SAM" id="MobiDB-lite"/>
    </source>
</evidence>
<reference evidence="3 4" key="1">
    <citation type="submission" date="2016-03" db="EMBL/GenBank/DDBJ databases">
        <title>EvidentialGene: Evidence-directed Construction of Genes on Genomes.</title>
        <authorList>
            <person name="Gilbert D.G."/>
            <person name="Choi J.-H."/>
            <person name="Mockaitis K."/>
            <person name="Colbourne J."/>
            <person name="Pfrender M."/>
        </authorList>
    </citation>
    <scope>NUCLEOTIDE SEQUENCE [LARGE SCALE GENOMIC DNA]</scope>
    <source>
        <strain evidence="3 4">Xinb3</strain>
        <tissue evidence="3">Complete organism</tissue>
    </source>
</reference>
<proteinExistence type="predicted"/>
<feature type="region of interest" description="Disordered" evidence="1">
    <location>
        <begin position="988"/>
        <end position="1035"/>
    </location>
</feature>
<feature type="region of interest" description="Disordered" evidence="1">
    <location>
        <begin position="1398"/>
        <end position="1428"/>
    </location>
</feature>
<feature type="compositionally biased region" description="Low complexity" evidence="1">
    <location>
        <begin position="774"/>
        <end position="783"/>
    </location>
</feature>
<dbReference type="GO" id="GO:0031507">
    <property type="term" value="P:heterochromatin formation"/>
    <property type="evidence" value="ECO:0007669"/>
    <property type="project" value="TreeGrafter"/>
</dbReference>
<feature type="compositionally biased region" description="Basic and acidic residues" evidence="1">
    <location>
        <begin position="797"/>
        <end position="806"/>
    </location>
</feature>
<dbReference type="Pfam" id="PF01426">
    <property type="entry name" value="BAH"/>
    <property type="match status" value="1"/>
</dbReference>
<evidence type="ECO:0000313" key="4">
    <source>
        <dbReference type="Proteomes" id="UP000076858"/>
    </source>
</evidence>
<feature type="compositionally biased region" description="Basic and acidic residues" evidence="1">
    <location>
        <begin position="412"/>
        <end position="421"/>
    </location>
</feature>
<dbReference type="PANTHER" id="PTHR46576:SF1">
    <property type="entry name" value="BROMO ADJACENT HOMOLOGY DOMAIN-CONTAINING 1 PROTEIN"/>
    <property type="match status" value="1"/>
</dbReference>
<feature type="compositionally biased region" description="Low complexity" evidence="1">
    <location>
        <begin position="613"/>
        <end position="624"/>
    </location>
</feature>
<feature type="compositionally biased region" description="Low complexity" evidence="1">
    <location>
        <begin position="1178"/>
        <end position="1188"/>
    </location>
</feature>
<dbReference type="InterPro" id="IPR053032">
    <property type="entry name" value="BAH_domain-containing"/>
</dbReference>
<feature type="compositionally biased region" description="Low complexity" evidence="1">
    <location>
        <begin position="992"/>
        <end position="1001"/>
    </location>
</feature>
<accession>A0A164UQP7</accession>
<gene>
    <name evidence="3" type="ORF">APZ42_023713</name>
</gene>
<feature type="compositionally biased region" description="Low complexity" evidence="1">
    <location>
        <begin position="268"/>
        <end position="306"/>
    </location>
</feature>
<feature type="compositionally biased region" description="Low complexity" evidence="1">
    <location>
        <begin position="1197"/>
        <end position="1218"/>
    </location>
</feature>
<feature type="region of interest" description="Disordered" evidence="1">
    <location>
        <begin position="492"/>
        <end position="555"/>
    </location>
</feature>
<evidence type="ECO:0000313" key="3">
    <source>
        <dbReference type="EMBL" id="KZS11586.1"/>
    </source>
</evidence>
<feature type="region of interest" description="Disordered" evidence="1">
    <location>
        <begin position="259"/>
        <end position="345"/>
    </location>
</feature>
<feature type="region of interest" description="Disordered" evidence="1">
    <location>
        <begin position="597"/>
        <end position="651"/>
    </location>
</feature>
<sequence length="1607" mass="173361">MGRMATRRTPPSGNRRSRGLLITDSGQLRKKKEAVKLVTNANRKRRGLLRRINPKACRKKAGSSADVASTVAVTTNRSRMSNFRSCLKKKTTTTRKTANNENVTARSKFGQKCGANSASGRKSQSVVTLVQKEKKESSKKSRSTKMVTSSSVTRMGSSSTTTTTSTVIALISTSTTSSSADSSSTASLVGVGASSRQVAIAMYQEHQENVDHHPAMASSPKTSCKNLQKTGRTKMTCDLQHMVESIERVASGQPWIDTLVTSDKTGGESSSSDSSSASSSSTSSSSSSSSSSSESSSSKSSEQSSSKGRRRKKTNRSIHLRNRSVKRNEPSGQSPPPVGSLRRPNQRRRLACLNAMAKVHCLYESEIRHPLAQKQHATRIFSSASDSDQSADDCSSSSSSSSSDSSEENEMAIDKAVDNKNKKIVSNKSSANARKKEASRSRKSEKKRPAAKAPATGKKQRQSMEVAPVDLAALVMPKRMASLNATAILAASSQQWPDSPKPRRGKAQPRSLSSSDADSADEVQRETKVIPSPKTQRPTGKSKRLPTLNKKKKPALTKITKNISCVESCSTSTAVSTSTNSHILRLSANIFHHQEVDGHQQTTTTTKSNTYHQSSSGSEQNGNSVTSSSKTYQRQVTTTSSDCGPRSSPMDVIQPVSRVAPAHQRPVSACCLVSSLHTCLYGIIAYNHQCGVYQSKWVENLISCFDVCRCLENEPQTQQAKQQPTVQTDAQDSYSPLGALYNMRPPNLQQQQQERTPSRHQDQQHHHPAGGTTSEVSSSPNSSFQTSGNNSSGGHNMTKDRDKGWSSERVAATSLPSVSFGGVPLVLSNPIQAAESYMTAAARLTPAFSLYRPPVDIPYASFYPPPPPLYSAAHFAAPSYYRGFALLPPPGSGFVPVALADSYSAYALAAPSPFVGSTNAELAHYLHRYQTLGPPPCSPLTRYLPTASPCGLGPDWRLARDSSRSVVELPSSSSMHDDRNPLPLAATEATASGSGNSSSVGGVSGTPANGNNTCPKVEAGSTASSAHPSTMLPPPSSTRSFFPFAGGAPMVGSAAAATAYASRCLNANCSCSGQSSPTCPKNALAGPLTGEGKRSGPNSISHSVIPHPSSQVALVQPPIGGAAGSSSSSPAVPSLLPELLLHATGPLETAADPQPTSTSNQNDDFHRDDSTEKLEKQNNNNNNNNNHNDNNRKKKSLSSVFPPSPVSSRLRSRISSNSGCSVENCSKTCCCHCVSEIGNARHLAVDNNTRLSESLSLTSSDSDPNEFVGDGHSTLSCHSQEMKKYKRLGSDVITIELDKISGRKRHKNKLQHPGDLTETCGEQFDDQSLLTSDTKAGTKNGTARKCRDKLILPDVVKSRVMIDPHKKMATKKTIKSMNRTKEYLKMVRATSPVVRLLTDNTNAPHPTAKLEPRRGGSKSRSPLVPPVSSTSPVLRWSNGWSWEGNSFQSLVHLRNEDLPAVRKCYPAMRHTQGDIVRMRDCILLKSGPKAKDLPFVAKVSALWENADDGEMMMSLLWYYRPEHTEGGRRVTDLDDEIFASRHRDVCSVACIEDKCYVLTFNEYCRCVEKSVPSFPYLCSVFRIDQECHLPSNLFIVLNGRRKKEGKK</sequence>
<dbReference type="GO" id="GO:0003682">
    <property type="term" value="F:chromatin binding"/>
    <property type="evidence" value="ECO:0007669"/>
    <property type="project" value="InterPro"/>
</dbReference>
<organism evidence="3 4">
    <name type="scientific">Daphnia magna</name>
    <dbReference type="NCBI Taxonomy" id="35525"/>
    <lineage>
        <taxon>Eukaryota</taxon>
        <taxon>Metazoa</taxon>
        <taxon>Ecdysozoa</taxon>
        <taxon>Arthropoda</taxon>
        <taxon>Crustacea</taxon>
        <taxon>Branchiopoda</taxon>
        <taxon>Diplostraca</taxon>
        <taxon>Cladocera</taxon>
        <taxon>Anomopoda</taxon>
        <taxon>Daphniidae</taxon>
        <taxon>Daphnia</taxon>
    </lineage>
</organism>
<feature type="region of interest" description="Disordered" evidence="1">
    <location>
        <begin position="109"/>
        <end position="163"/>
    </location>
</feature>
<feature type="region of interest" description="Disordered" evidence="1">
    <location>
        <begin position="1114"/>
        <end position="1133"/>
    </location>
</feature>
<feature type="domain" description="BAH" evidence="2">
    <location>
        <begin position="1474"/>
        <end position="1593"/>
    </location>
</feature>
<protein>
    <recommendedName>
        <fullName evidence="2">BAH domain-containing protein</fullName>
    </recommendedName>
</protein>
<feature type="compositionally biased region" description="Low complexity" evidence="1">
    <location>
        <begin position="144"/>
        <end position="163"/>
    </location>
</feature>
<feature type="compositionally biased region" description="Polar residues" evidence="1">
    <location>
        <begin position="784"/>
        <end position="795"/>
    </location>
</feature>
<feature type="compositionally biased region" description="Basic and acidic residues" evidence="1">
    <location>
        <begin position="756"/>
        <end position="765"/>
    </location>
</feature>
<dbReference type="GO" id="GO:0000976">
    <property type="term" value="F:transcription cis-regulatory region binding"/>
    <property type="evidence" value="ECO:0007669"/>
    <property type="project" value="TreeGrafter"/>
</dbReference>